<dbReference type="RefSeq" id="WP_318100453.1">
    <property type="nucleotide sequence ID" value="NZ_CP137573.1"/>
</dbReference>
<reference evidence="2 3" key="1">
    <citation type="submission" date="2023-10" db="EMBL/GenBank/DDBJ databases">
        <title>The genome sequence of Streptomyces sp. HUAS YS2.</title>
        <authorList>
            <person name="Mo P."/>
        </authorList>
    </citation>
    <scope>NUCLEOTIDE SEQUENCE [LARGE SCALE GENOMIC DNA]</scope>
    <source>
        <strain evidence="2 3">HUAS YS2</strain>
    </source>
</reference>
<evidence type="ECO:0000256" key="1">
    <source>
        <dbReference type="SAM" id="MobiDB-lite"/>
    </source>
</evidence>
<feature type="region of interest" description="Disordered" evidence="1">
    <location>
        <begin position="119"/>
        <end position="138"/>
    </location>
</feature>
<protein>
    <submittedName>
        <fullName evidence="2">Uncharacterized protein</fullName>
    </submittedName>
</protein>
<keyword evidence="3" id="KW-1185">Reference proteome</keyword>
<dbReference type="EMBL" id="CP137573">
    <property type="protein sequence ID" value="WOX20168.1"/>
    <property type="molecule type" value="Genomic_DNA"/>
</dbReference>
<accession>A0ABZ0LKZ3</accession>
<dbReference type="Proteomes" id="UP001301731">
    <property type="component" value="Chromosome"/>
</dbReference>
<evidence type="ECO:0000313" key="3">
    <source>
        <dbReference type="Proteomes" id="UP001301731"/>
    </source>
</evidence>
<sequence>MQRGSMDDVVGERVAALCGELSRWPELATVIGDAGALPQLSELLALLANRAEPDERHVATLLDVIEDACARQGLPALTRRVPSLPPGMGADTGGPAGWTCPLSRCSRVVLPDETPHPPTCAAAVGEDGRMKPYSPSMR</sequence>
<name>A0ABZ0LKZ3_9ACTN</name>
<organism evidence="2 3">
    <name type="scientific">Streptomyces solicathayae</name>
    <dbReference type="NCBI Taxonomy" id="3081768"/>
    <lineage>
        <taxon>Bacteria</taxon>
        <taxon>Bacillati</taxon>
        <taxon>Actinomycetota</taxon>
        <taxon>Actinomycetes</taxon>
        <taxon>Kitasatosporales</taxon>
        <taxon>Streptomycetaceae</taxon>
        <taxon>Streptomyces</taxon>
    </lineage>
</organism>
<gene>
    <name evidence="2" type="ORF">R2D22_01680</name>
</gene>
<proteinExistence type="predicted"/>
<evidence type="ECO:0000313" key="2">
    <source>
        <dbReference type="EMBL" id="WOX20168.1"/>
    </source>
</evidence>